<keyword evidence="3" id="KW-1185">Reference proteome</keyword>
<dbReference type="RefSeq" id="WP_189021667.1">
    <property type="nucleotide sequence ID" value="NZ_BMKR01000001.1"/>
</dbReference>
<reference evidence="2" key="2">
    <citation type="submission" date="2020-09" db="EMBL/GenBank/DDBJ databases">
        <authorList>
            <person name="Sun Q."/>
            <person name="Zhou Y."/>
        </authorList>
    </citation>
    <scope>NUCLEOTIDE SEQUENCE</scope>
    <source>
        <strain evidence="2">CGMCC 1.16134</strain>
    </source>
</reference>
<dbReference type="Pfam" id="PF00144">
    <property type="entry name" value="Beta-lactamase"/>
    <property type="match status" value="1"/>
</dbReference>
<protein>
    <submittedName>
        <fullName evidence="2">6-aminohexanoate-dimer hydrolase</fullName>
    </submittedName>
</protein>
<keyword evidence="2" id="KW-0378">Hydrolase</keyword>
<dbReference type="InterPro" id="IPR001466">
    <property type="entry name" value="Beta-lactam-related"/>
</dbReference>
<dbReference type="InterPro" id="IPR012338">
    <property type="entry name" value="Beta-lactam/transpept-like"/>
</dbReference>
<dbReference type="SUPFAM" id="SSF56601">
    <property type="entry name" value="beta-lactamase/transpeptidase-like"/>
    <property type="match status" value="1"/>
</dbReference>
<accession>A0A917BW07</accession>
<evidence type="ECO:0000313" key="2">
    <source>
        <dbReference type="EMBL" id="GGF59639.1"/>
    </source>
</evidence>
<gene>
    <name evidence="2" type="ORF">GCM10010912_01070</name>
</gene>
<evidence type="ECO:0000259" key="1">
    <source>
        <dbReference type="Pfam" id="PF00144"/>
    </source>
</evidence>
<organism evidence="2 3">
    <name type="scientific">Paenibacillus albidus</name>
    <dbReference type="NCBI Taxonomy" id="2041023"/>
    <lineage>
        <taxon>Bacteria</taxon>
        <taxon>Bacillati</taxon>
        <taxon>Bacillota</taxon>
        <taxon>Bacilli</taxon>
        <taxon>Bacillales</taxon>
        <taxon>Paenibacillaceae</taxon>
        <taxon>Paenibacillus</taxon>
    </lineage>
</organism>
<evidence type="ECO:0000313" key="3">
    <source>
        <dbReference type="Proteomes" id="UP000637643"/>
    </source>
</evidence>
<dbReference type="PANTHER" id="PTHR43283">
    <property type="entry name" value="BETA-LACTAMASE-RELATED"/>
    <property type="match status" value="1"/>
</dbReference>
<dbReference type="Gene3D" id="3.40.710.10">
    <property type="entry name" value="DD-peptidase/beta-lactamase superfamily"/>
    <property type="match status" value="1"/>
</dbReference>
<comment type="caution">
    <text evidence="2">The sequence shown here is derived from an EMBL/GenBank/DDBJ whole genome shotgun (WGS) entry which is preliminary data.</text>
</comment>
<dbReference type="Proteomes" id="UP000637643">
    <property type="component" value="Unassembled WGS sequence"/>
</dbReference>
<proteinExistence type="predicted"/>
<dbReference type="EMBL" id="BMKR01000001">
    <property type="protein sequence ID" value="GGF59639.1"/>
    <property type="molecule type" value="Genomic_DNA"/>
</dbReference>
<dbReference type="GO" id="GO:0016787">
    <property type="term" value="F:hydrolase activity"/>
    <property type="evidence" value="ECO:0007669"/>
    <property type="project" value="UniProtKB-KW"/>
</dbReference>
<dbReference type="AlphaFoldDB" id="A0A917BW07"/>
<sequence length="312" mass="35593">MNTQQLDPLLRGLQELEIRSCLIRQKDITVLEYYREPQSATEPGKINSCTKSVVAALVCIAIDQHILPHQDTNIRHFFPQLTHDKDIRKREITLSHLLTMSAGFKWSEFGGANSFPTMTKTDDWVQFVLSQPLSDAPGSRMEYNSGCSQLLTAILRQATGQSAAAFAEQQLFHPLGIDSYRWETDPQGTHTGGFGLYLRPEDMLKFGLLHQQEGRWKENRLIDPLTLKQATSPLMNTEPPRTGYYGWHWWVSSFTNRAAEIGYYHALGYGGQYIVVVPAYDLTVVVTADRFGRRRKAVNVFQEYIIPLLRQE</sequence>
<reference evidence="2" key="1">
    <citation type="journal article" date="2014" name="Int. J. Syst. Evol. Microbiol.">
        <title>Complete genome sequence of Corynebacterium casei LMG S-19264T (=DSM 44701T), isolated from a smear-ripened cheese.</title>
        <authorList>
            <consortium name="US DOE Joint Genome Institute (JGI-PGF)"/>
            <person name="Walter F."/>
            <person name="Albersmeier A."/>
            <person name="Kalinowski J."/>
            <person name="Ruckert C."/>
        </authorList>
    </citation>
    <scope>NUCLEOTIDE SEQUENCE</scope>
    <source>
        <strain evidence="2">CGMCC 1.16134</strain>
    </source>
</reference>
<feature type="domain" description="Beta-lactamase-related" evidence="1">
    <location>
        <begin position="40"/>
        <end position="293"/>
    </location>
</feature>
<dbReference type="InterPro" id="IPR050789">
    <property type="entry name" value="Diverse_Enzym_Activities"/>
</dbReference>
<dbReference type="PANTHER" id="PTHR43283:SF7">
    <property type="entry name" value="BETA-LACTAMASE-RELATED DOMAIN-CONTAINING PROTEIN"/>
    <property type="match status" value="1"/>
</dbReference>
<name>A0A917BW07_9BACL</name>